<dbReference type="RefSeq" id="WP_106521410.1">
    <property type="nucleotide sequence ID" value="NZ_PYGD01000001.1"/>
</dbReference>
<sequence>MKRKTLNLSGKLTFSKATLAALNNTAQNNILGGASLHEGCVVATHNDNCRTLGLGIDLTQCCPVYEVSVNIACAS</sequence>
<evidence type="ECO:0000313" key="3">
    <source>
        <dbReference type="Proteomes" id="UP000240572"/>
    </source>
</evidence>
<proteinExistence type="predicted"/>
<dbReference type="Proteomes" id="UP000240572">
    <property type="component" value="Unassembled WGS sequence"/>
</dbReference>
<feature type="signal peptide" evidence="1">
    <location>
        <begin position="1"/>
        <end position="20"/>
    </location>
</feature>
<dbReference type="EMBL" id="PYGD01000001">
    <property type="protein sequence ID" value="PSK94722.1"/>
    <property type="molecule type" value="Genomic_DNA"/>
</dbReference>
<organism evidence="2 3">
    <name type="scientific">Taibaiella chishuiensis</name>
    <dbReference type="NCBI Taxonomy" id="1434707"/>
    <lineage>
        <taxon>Bacteria</taxon>
        <taxon>Pseudomonadati</taxon>
        <taxon>Bacteroidota</taxon>
        <taxon>Chitinophagia</taxon>
        <taxon>Chitinophagales</taxon>
        <taxon>Chitinophagaceae</taxon>
        <taxon>Taibaiella</taxon>
    </lineage>
</organism>
<dbReference type="NCBIfam" id="NF038153">
    <property type="entry name" value="lant_leader_L1a"/>
    <property type="match status" value="1"/>
</dbReference>
<evidence type="ECO:0000256" key="1">
    <source>
        <dbReference type="SAM" id="SignalP"/>
    </source>
</evidence>
<accession>A0A2P8DBY9</accession>
<reference evidence="2 3" key="1">
    <citation type="submission" date="2018-03" db="EMBL/GenBank/DDBJ databases">
        <title>Genomic Encyclopedia of Type Strains, Phase III (KMG-III): the genomes of soil and plant-associated and newly described type strains.</title>
        <authorList>
            <person name="Whitman W."/>
        </authorList>
    </citation>
    <scope>NUCLEOTIDE SEQUENCE [LARGE SCALE GENOMIC DNA]</scope>
    <source>
        <strain evidence="2 3">CGMCC 1.12700</strain>
    </source>
</reference>
<dbReference type="InterPro" id="IPR058238">
    <property type="entry name" value="Lant_leader_dom"/>
</dbReference>
<comment type="caution">
    <text evidence="2">The sequence shown here is derived from an EMBL/GenBank/DDBJ whole genome shotgun (WGS) entry which is preliminary data.</text>
</comment>
<protein>
    <recommendedName>
        <fullName evidence="4">Natural product</fullName>
    </recommendedName>
</protein>
<evidence type="ECO:0000313" key="2">
    <source>
        <dbReference type="EMBL" id="PSK94722.1"/>
    </source>
</evidence>
<name>A0A2P8DBY9_9BACT</name>
<evidence type="ECO:0008006" key="4">
    <source>
        <dbReference type="Google" id="ProtNLM"/>
    </source>
</evidence>
<keyword evidence="3" id="KW-1185">Reference proteome</keyword>
<feature type="chain" id="PRO_5015129645" description="Natural product" evidence="1">
    <location>
        <begin position="21"/>
        <end position="75"/>
    </location>
</feature>
<gene>
    <name evidence="2" type="ORF">B0I18_101882</name>
</gene>
<dbReference type="AlphaFoldDB" id="A0A2P8DBY9"/>
<keyword evidence="1" id="KW-0732">Signal</keyword>